<protein>
    <submittedName>
        <fullName evidence="3">Uncharacterized protein</fullName>
    </submittedName>
</protein>
<feature type="region of interest" description="Disordered" evidence="1">
    <location>
        <begin position="213"/>
        <end position="233"/>
    </location>
</feature>
<dbReference type="Proteomes" id="UP001159427">
    <property type="component" value="Unassembled WGS sequence"/>
</dbReference>
<evidence type="ECO:0000313" key="3">
    <source>
        <dbReference type="EMBL" id="CAH3164122.1"/>
    </source>
</evidence>
<feature type="compositionally biased region" description="Basic and acidic residues" evidence="1">
    <location>
        <begin position="1"/>
        <end position="14"/>
    </location>
</feature>
<reference evidence="3 4" key="1">
    <citation type="submission" date="2022-05" db="EMBL/GenBank/DDBJ databases">
        <authorList>
            <consortium name="Genoscope - CEA"/>
            <person name="William W."/>
        </authorList>
    </citation>
    <scope>NUCLEOTIDE SEQUENCE [LARGE SCALE GENOMIC DNA]</scope>
</reference>
<keyword evidence="2" id="KW-0472">Membrane</keyword>
<dbReference type="EMBL" id="CALNXI010001305">
    <property type="protein sequence ID" value="CAH3164122.1"/>
    <property type="molecule type" value="Genomic_DNA"/>
</dbReference>
<evidence type="ECO:0000256" key="1">
    <source>
        <dbReference type="SAM" id="MobiDB-lite"/>
    </source>
</evidence>
<sequence>KEESRQYEGSKDSDNSCYGDVESLSSDSFEQTSDSEGDRSEMFSKGNVFQMSVTFENFALNTVRLFVLFCFVLFCFFFLNIENKKDTHSWVNKDDIVLEERVNEDRTSQFRNRLVTVLRGCLMSVKEVNGKGRCDKIQRLWKESHAFKINAHILSTPAEDIPRHLSTMHERWITQLQFNQYPAENTQQWLSVILQRMLLDPDEGGSISLNQPAVTSESNSVQGDNNLPYTGDATSVNEVSTMRRKSLDQALNPCNCTTFEVWVLTCLYPPTRKAVFIYVADRKGVFPPESWFEDEDCELMIKGLNCQRWRDNLVTDKGKRMQEQPGI</sequence>
<keyword evidence="2" id="KW-1133">Transmembrane helix</keyword>
<evidence type="ECO:0000256" key="2">
    <source>
        <dbReference type="SAM" id="Phobius"/>
    </source>
</evidence>
<name>A0ABN8QH58_9CNID</name>
<keyword evidence="4" id="KW-1185">Reference proteome</keyword>
<proteinExistence type="predicted"/>
<feature type="region of interest" description="Disordered" evidence="1">
    <location>
        <begin position="1"/>
        <end position="39"/>
    </location>
</feature>
<accession>A0ABN8QH58</accession>
<evidence type="ECO:0000313" key="4">
    <source>
        <dbReference type="Proteomes" id="UP001159427"/>
    </source>
</evidence>
<feature type="compositionally biased region" description="Polar residues" evidence="1">
    <location>
        <begin position="23"/>
        <end position="34"/>
    </location>
</feature>
<gene>
    <name evidence="3" type="ORF">PEVE_00004863</name>
</gene>
<organism evidence="3 4">
    <name type="scientific">Porites evermanni</name>
    <dbReference type="NCBI Taxonomy" id="104178"/>
    <lineage>
        <taxon>Eukaryota</taxon>
        <taxon>Metazoa</taxon>
        <taxon>Cnidaria</taxon>
        <taxon>Anthozoa</taxon>
        <taxon>Hexacorallia</taxon>
        <taxon>Scleractinia</taxon>
        <taxon>Fungiina</taxon>
        <taxon>Poritidae</taxon>
        <taxon>Porites</taxon>
    </lineage>
</organism>
<feature type="non-terminal residue" evidence="3">
    <location>
        <position position="1"/>
    </location>
</feature>
<feature type="transmembrane region" description="Helical" evidence="2">
    <location>
        <begin position="58"/>
        <end position="79"/>
    </location>
</feature>
<keyword evidence="2" id="KW-0812">Transmembrane</keyword>
<comment type="caution">
    <text evidence="3">The sequence shown here is derived from an EMBL/GenBank/DDBJ whole genome shotgun (WGS) entry which is preliminary data.</text>
</comment>